<dbReference type="RefSeq" id="WP_377367835.1">
    <property type="nucleotide sequence ID" value="NZ_JAOTJD010000005.1"/>
</dbReference>
<evidence type="ECO:0000313" key="1">
    <source>
        <dbReference type="EMBL" id="MFD3263142.1"/>
    </source>
</evidence>
<proteinExistence type="predicted"/>
<gene>
    <name evidence="1" type="ORF">OCL97_04070</name>
</gene>
<comment type="caution">
    <text evidence="1">The sequence shown here is derived from an EMBL/GenBank/DDBJ whole genome shotgun (WGS) entry which is preliminary data.</text>
</comment>
<sequence>MQNRPTLVADNTSKVESAVQTAARLMDEAKAAAGFVALGMLGDMVAMEHKLLEVAGLKSLPAGVQEYFRGAARDLRNAHDGVVALKVRA</sequence>
<accession>A0ABW6CSI0</accession>
<keyword evidence="2" id="KW-1185">Reference proteome</keyword>
<protein>
    <submittedName>
        <fullName evidence="1">Uncharacterized protein</fullName>
    </submittedName>
</protein>
<dbReference type="Proteomes" id="UP001598130">
    <property type="component" value="Unassembled WGS sequence"/>
</dbReference>
<reference evidence="1 2" key="1">
    <citation type="submission" date="2022-09" db="EMBL/GenBank/DDBJ databases">
        <title>New species of Phenylobacterium.</title>
        <authorList>
            <person name="Mieszkin S."/>
        </authorList>
    </citation>
    <scope>NUCLEOTIDE SEQUENCE [LARGE SCALE GENOMIC DNA]</scope>
    <source>
        <strain evidence="1 2">HK31-G</strain>
    </source>
</reference>
<organism evidence="1 2">
    <name type="scientific">Phenylobacterium ferrooxidans</name>
    <dbReference type="NCBI Taxonomy" id="2982689"/>
    <lineage>
        <taxon>Bacteria</taxon>
        <taxon>Pseudomonadati</taxon>
        <taxon>Pseudomonadota</taxon>
        <taxon>Alphaproteobacteria</taxon>
        <taxon>Caulobacterales</taxon>
        <taxon>Caulobacteraceae</taxon>
        <taxon>Phenylobacterium</taxon>
    </lineage>
</organism>
<dbReference type="EMBL" id="JAOTJD010000005">
    <property type="protein sequence ID" value="MFD3263142.1"/>
    <property type="molecule type" value="Genomic_DNA"/>
</dbReference>
<evidence type="ECO:0000313" key="2">
    <source>
        <dbReference type="Proteomes" id="UP001598130"/>
    </source>
</evidence>
<name>A0ABW6CSI0_9CAUL</name>